<dbReference type="EMBL" id="JAKNHQ010000003">
    <property type="protein sequence ID" value="MCG4610055.1"/>
    <property type="molecule type" value="Genomic_DNA"/>
</dbReference>
<proteinExistence type="predicted"/>
<evidence type="ECO:0000313" key="1">
    <source>
        <dbReference type="EMBL" id="MCG4610055.1"/>
    </source>
</evidence>
<evidence type="ECO:0000313" key="2">
    <source>
        <dbReference type="Proteomes" id="UP001298681"/>
    </source>
</evidence>
<organism evidence="1 2">
    <name type="scientific">Anaeromassilibacillus senegalensis</name>
    <dbReference type="NCBI Taxonomy" id="1673717"/>
    <lineage>
        <taxon>Bacteria</taxon>
        <taxon>Bacillati</taxon>
        <taxon>Bacillota</taxon>
        <taxon>Clostridia</taxon>
        <taxon>Eubacteriales</taxon>
        <taxon>Acutalibacteraceae</taxon>
        <taxon>Anaeromassilibacillus</taxon>
    </lineage>
</organism>
<dbReference type="RefSeq" id="WP_087233745.1">
    <property type="nucleotide sequence ID" value="NZ_JAKNHQ010000003.1"/>
</dbReference>
<keyword evidence="2" id="KW-1185">Reference proteome</keyword>
<comment type="caution">
    <text evidence="1">The sequence shown here is derived from an EMBL/GenBank/DDBJ whole genome shotgun (WGS) entry which is preliminary data.</text>
</comment>
<dbReference type="Proteomes" id="UP001298681">
    <property type="component" value="Unassembled WGS sequence"/>
</dbReference>
<name>A0ABS9MGW9_9FIRM</name>
<protein>
    <submittedName>
        <fullName evidence="1">Uncharacterized protein</fullName>
    </submittedName>
</protein>
<reference evidence="1 2" key="1">
    <citation type="submission" date="2022-01" db="EMBL/GenBank/DDBJ databases">
        <title>Collection of gut derived symbiotic bacterial strains cultured from healthy donors.</title>
        <authorList>
            <person name="Lin H."/>
            <person name="Kohout C."/>
            <person name="Waligurski E."/>
            <person name="Pamer E.G."/>
        </authorList>
    </citation>
    <scope>NUCLEOTIDE SEQUENCE [LARGE SCALE GENOMIC DNA]</scope>
    <source>
        <strain evidence="1 2">DFI.7.58</strain>
    </source>
</reference>
<accession>A0ABS9MGW9</accession>
<gene>
    <name evidence="1" type="ORF">L0P57_03765</name>
</gene>
<sequence length="107" mass="12108">MVIGMDNSIEKKRIEGEEDLISTIKVATAALPLIFTIAEKLSKQHGFIHDSVPARFGDKTGRLVWDYILYNEITFDSEDGKIISLFTSLSDAETKKRWDVLVDKYGL</sequence>